<evidence type="ECO:0000256" key="2">
    <source>
        <dbReference type="ARBA" id="ARBA00022980"/>
    </source>
</evidence>
<proteinExistence type="inferred from homology"/>
<dbReference type="Pfam" id="PF01632">
    <property type="entry name" value="Ribosomal_L35p"/>
    <property type="match status" value="1"/>
</dbReference>
<dbReference type="Proteomes" id="UP001294444">
    <property type="component" value="Unassembled WGS sequence"/>
</dbReference>
<dbReference type="PANTHER" id="PTHR33343">
    <property type="entry name" value="54S RIBOSOMAL PROTEIN BL35M"/>
    <property type="match status" value="1"/>
</dbReference>
<keyword evidence="6" id="KW-1185">Reference proteome</keyword>
<dbReference type="GO" id="GO:0006412">
    <property type="term" value="P:translation"/>
    <property type="evidence" value="ECO:0007669"/>
    <property type="project" value="InterPro"/>
</dbReference>
<keyword evidence="3" id="KW-0687">Ribonucleoprotein</keyword>
<dbReference type="GO" id="GO:0015934">
    <property type="term" value="C:large ribosomal subunit"/>
    <property type="evidence" value="ECO:0007669"/>
    <property type="project" value="TreeGrafter"/>
</dbReference>
<name>A0AAJ4XHD4_9BASI</name>
<comment type="caution">
    <text evidence="5">The sequence shown here is derived from an EMBL/GenBank/DDBJ whole genome shotgun (WGS) entry which is preliminary data.</text>
</comment>
<dbReference type="Gene3D" id="4.10.410.60">
    <property type="match status" value="1"/>
</dbReference>
<dbReference type="AlphaFoldDB" id="A0AAJ4XHD4"/>
<dbReference type="GO" id="GO:0003735">
    <property type="term" value="F:structural constituent of ribosome"/>
    <property type="evidence" value="ECO:0007669"/>
    <property type="project" value="InterPro"/>
</dbReference>
<protein>
    <submittedName>
        <fullName evidence="5">Related to 50S ribosomal protein L35</fullName>
    </submittedName>
</protein>
<dbReference type="InterPro" id="IPR001706">
    <property type="entry name" value="Ribosomal_bL35"/>
</dbReference>
<comment type="similarity">
    <text evidence="1">Belongs to the bacterial ribosomal protein bL35 family.</text>
</comment>
<sequence length="141" mass="15289">MIFASTSRLLTSALSSVRTPTITQTSASTSRFTVHRQLLLSSSLQTFTTSSLVRSSPRTKHLSQHGSGNKLKSHSGTKKRWSPLGSGSGKAYQLTFKRGLAGKRHLNSGMARDRLNSLGGTVLSPRGRINRTLRRLLGPSL</sequence>
<feature type="compositionally biased region" description="Basic residues" evidence="4">
    <location>
        <begin position="71"/>
        <end position="81"/>
    </location>
</feature>
<dbReference type="SUPFAM" id="SSF143034">
    <property type="entry name" value="L35p-like"/>
    <property type="match status" value="1"/>
</dbReference>
<organism evidence="5 6">
    <name type="scientific">Melanopsichium pennsylvanicum</name>
    <dbReference type="NCBI Taxonomy" id="63383"/>
    <lineage>
        <taxon>Eukaryota</taxon>
        <taxon>Fungi</taxon>
        <taxon>Dikarya</taxon>
        <taxon>Basidiomycota</taxon>
        <taxon>Ustilaginomycotina</taxon>
        <taxon>Ustilaginomycetes</taxon>
        <taxon>Ustilaginales</taxon>
        <taxon>Ustilaginaceae</taxon>
        <taxon>Melanopsichium</taxon>
    </lineage>
</organism>
<gene>
    <name evidence="5" type="ORF">MEPE_00466</name>
</gene>
<accession>A0AAJ4XHD4</accession>
<dbReference type="PANTHER" id="PTHR33343:SF1">
    <property type="entry name" value="LARGE RIBOSOMAL SUBUNIT PROTEIN BL35M"/>
    <property type="match status" value="1"/>
</dbReference>
<reference evidence="5" key="1">
    <citation type="submission" date="2023-10" db="EMBL/GenBank/DDBJ databases">
        <authorList>
            <person name="Guldener U."/>
        </authorList>
    </citation>
    <scope>NUCLEOTIDE SEQUENCE</scope>
    <source>
        <strain evidence="5">Mp4</strain>
    </source>
</reference>
<dbReference type="EMBL" id="OAPG01000001">
    <property type="protein sequence ID" value="SNX81761.1"/>
    <property type="molecule type" value="Genomic_DNA"/>
</dbReference>
<evidence type="ECO:0000256" key="4">
    <source>
        <dbReference type="SAM" id="MobiDB-lite"/>
    </source>
</evidence>
<evidence type="ECO:0000256" key="3">
    <source>
        <dbReference type="ARBA" id="ARBA00023274"/>
    </source>
</evidence>
<dbReference type="InterPro" id="IPR021137">
    <property type="entry name" value="Ribosomal_bL35-like"/>
</dbReference>
<evidence type="ECO:0000313" key="6">
    <source>
        <dbReference type="Proteomes" id="UP001294444"/>
    </source>
</evidence>
<keyword evidence="2 5" id="KW-0689">Ribosomal protein</keyword>
<feature type="region of interest" description="Disordered" evidence="4">
    <location>
        <begin position="50"/>
        <end position="90"/>
    </location>
</feature>
<evidence type="ECO:0000256" key="1">
    <source>
        <dbReference type="ARBA" id="ARBA00006598"/>
    </source>
</evidence>
<dbReference type="InterPro" id="IPR037229">
    <property type="entry name" value="Ribosomal_bL35_sf"/>
</dbReference>
<evidence type="ECO:0000313" key="5">
    <source>
        <dbReference type="EMBL" id="SNX81761.1"/>
    </source>
</evidence>